<gene>
    <name evidence="2" type="ORF">CALMAC_LOCUS4794</name>
</gene>
<evidence type="ECO:0000313" key="3">
    <source>
        <dbReference type="Proteomes" id="UP000410492"/>
    </source>
</evidence>
<name>A0A653BYL8_CALMS</name>
<reference evidence="2 3" key="1">
    <citation type="submission" date="2019-01" db="EMBL/GenBank/DDBJ databases">
        <authorList>
            <person name="Sayadi A."/>
        </authorList>
    </citation>
    <scope>NUCLEOTIDE SEQUENCE [LARGE SCALE GENOMIC DNA]</scope>
</reference>
<dbReference type="EMBL" id="CAACVG010006636">
    <property type="protein sequence ID" value="VEN40722.1"/>
    <property type="molecule type" value="Genomic_DNA"/>
</dbReference>
<dbReference type="Proteomes" id="UP000410492">
    <property type="component" value="Unassembled WGS sequence"/>
</dbReference>
<dbReference type="InterPro" id="IPR009572">
    <property type="entry name" value="DUF1187"/>
</dbReference>
<sequence>MYRITAVIHKAGGTPVLWTYYSARRLTQTQCENMLSRDKEAGKSQGFRARLTEFCCEKAENKARVIQAATQPDPMDVTGGAAAEMVSRS</sequence>
<dbReference type="AlphaFoldDB" id="A0A653BYL8"/>
<evidence type="ECO:0000313" key="2">
    <source>
        <dbReference type="EMBL" id="VEN40722.1"/>
    </source>
</evidence>
<accession>A0A653BYL8</accession>
<evidence type="ECO:0000256" key="1">
    <source>
        <dbReference type="SAM" id="MobiDB-lite"/>
    </source>
</evidence>
<organism evidence="2 3">
    <name type="scientific">Callosobruchus maculatus</name>
    <name type="common">Southern cowpea weevil</name>
    <name type="synonym">Pulse bruchid</name>
    <dbReference type="NCBI Taxonomy" id="64391"/>
    <lineage>
        <taxon>Eukaryota</taxon>
        <taxon>Metazoa</taxon>
        <taxon>Ecdysozoa</taxon>
        <taxon>Arthropoda</taxon>
        <taxon>Hexapoda</taxon>
        <taxon>Insecta</taxon>
        <taxon>Pterygota</taxon>
        <taxon>Neoptera</taxon>
        <taxon>Endopterygota</taxon>
        <taxon>Coleoptera</taxon>
        <taxon>Polyphaga</taxon>
        <taxon>Cucujiformia</taxon>
        <taxon>Chrysomeloidea</taxon>
        <taxon>Chrysomelidae</taxon>
        <taxon>Bruchinae</taxon>
        <taxon>Bruchini</taxon>
        <taxon>Callosobruchus</taxon>
    </lineage>
</organism>
<feature type="region of interest" description="Disordered" evidence="1">
    <location>
        <begin position="70"/>
        <end position="89"/>
    </location>
</feature>
<keyword evidence="3" id="KW-1185">Reference proteome</keyword>
<dbReference type="Pfam" id="PF06688">
    <property type="entry name" value="DUF1187"/>
    <property type="match status" value="1"/>
</dbReference>
<evidence type="ECO:0008006" key="4">
    <source>
        <dbReference type="Google" id="ProtNLM"/>
    </source>
</evidence>
<proteinExistence type="predicted"/>
<protein>
    <recommendedName>
        <fullName evidence="4">DUF1187 family protein</fullName>
    </recommendedName>
</protein>